<accession>A0A316WHE9</accession>
<evidence type="ECO:0000313" key="3">
    <source>
        <dbReference type="Proteomes" id="UP000236413"/>
    </source>
</evidence>
<name>A0A316WHE9_9FLAO</name>
<proteinExistence type="predicted"/>
<sequence length="141" mass="17006">MNFKDINIGFMVHKRAVECKIEMARLCKFFNCHENDILKMYNSKSLDSGILLKWSKILEYDFFRFYSQYLILYSPVSAETKIKRDNESSQMPQFRKNIYTKEVINFMLELLEKGEKTKSQIITEYNIPKTTLYKWIEKNKK</sequence>
<dbReference type="GO" id="GO:0003677">
    <property type="term" value="F:DNA binding"/>
    <property type="evidence" value="ECO:0007669"/>
    <property type="project" value="InterPro"/>
</dbReference>
<protein>
    <submittedName>
        <fullName evidence="2">Transposase</fullName>
    </submittedName>
</protein>
<gene>
    <name evidence="2" type="ORF">C1634_012605</name>
</gene>
<dbReference type="SUPFAM" id="SSF46689">
    <property type="entry name" value="Homeodomain-like"/>
    <property type="match status" value="1"/>
</dbReference>
<evidence type="ECO:0000313" key="2">
    <source>
        <dbReference type="EMBL" id="PWN60905.1"/>
    </source>
</evidence>
<comment type="caution">
    <text evidence="2">The sequence shown here is derived from an EMBL/GenBank/DDBJ whole genome shotgun (WGS) entry which is preliminary data.</text>
</comment>
<evidence type="ECO:0000259" key="1">
    <source>
        <dbReference type="Pfam" id="PF02796"/>
    </source>
</evidence>
<feature type="domain" description="Resolvase HTH" evidence="1">
    <location>
        <begin position="95"/>
        <end position="136"/>
    </location>
</feature>
<dbReference type="InterPro" id="IPR009057">
    <property type="entry name" value="Homeodomain-like_sf"/>
</dbReference>
<dbReference type="InterPro" id="IPR006120">
    <property type="entry name" value="Resolvase_HTH_dom"/>
</dbReference>
<reference evidence="2 3" key="1">
    <citation type="submission" date="2018-04" db="EMBL/GenBank/DDBJ databases">
        <title>Chryseobacterium oncorhynchi 701B-08T from rainbow trout, and Chryseobacterium viscerum 687B-08T from diseased fish.</title>
        <authorList>
            <person name="Jeong J.-J."/>
            <person name="Lee Y.J."/>
            <person name="Pathiraja D."/>
            <person name="Park B."/>
            <person name="Choi I.-G."/>
            <person name="Kim K.D."/>
        </authorList>
    </citation>
    <scope>NUCLEOTIDE SEQUENCE [LARGE SCALE GENOMIC DNA]</scope>
    <source>
        <strain evidence="2 3">687B-08</strain>
    </source>
</reference>
<dbReference type="AlphaFoldDB" id="A0A316WHE9"/>
<dbReference type="Gene3D" id="1.10.10.60">
    <property type="entry name" value="Homeodomain-like"/>
    <property type="match status" value="1"/>
</dbReference>
<dbReference type="Pfam" id="PF02796">
    <property type="entry name" value="HTH_7"/>
    <property type="match status" value="1"/>
</dbReference>
<dbReference type="GO" id="GO:0000150">
    <property type="term" value="F:DNA strand exchange activity"/>
    <property type="evidence" value="ECO:0007669"/>
    <property type="project" value="InterPro"/>
</dbReference>
<dbReference type="Proteomes" id="UP000236413">
    <property type="component" value="Unassembled WGS sequence"/>
</dbReference>
<dbReference type="EMBL" id="PPEG02000005">
    <property type="protein sequence ID" value="PWN60905.1"/>
    <property type="molecule type" value="Genomic_DNA"/>
</dbReference>
<organism evidence="2 3">
    <name type="scientific">Chryseobacterium viscerum</name>
    <dbReference type="NCBI Taxonomy" id="1037377"/>
    <lineage>
        <taxon>Bacteria</taxon>
        <taxon>Pseudomonadati</taxon>
        <taxon>Bacteroidota</taxon>
        <taxon>Flavobacteriia</taxon>
        <taxon>Flavobacteriales</taxon>
        <taxon>Weeksellaceae</taxon>
        <taxon>Chryseobacterium group</taxon>
        <taxon>Chryseobacterium</taxon>
    </lineage>
</organism>